<feature type="region of interest" description="Disordered" evidence="1">
    <location>
        <begin position="334"/>
        <end position="382"/>
    </location>
</feature>
<dbReference type="InterPro" id="IPR035925">
    <property type="entry name" value="BSD_dom_sf"/>
</dbReference>
<feature type="compositionally biased region" description="Acidic residues" evidence="1">
    <location>
        <begin position="288"/>
        <end position="305"/>
    </location>
</feature>
<dbReference type="Pfam" id="PF03909">
    <property type="entry name" value="BSD"/>
    <property type="match status" value="1"/>
</dbReference>
<comment type="caution">
    <text evidence="3">The sequence shown here is derived from an EMBL/GenBank/DDBJ whole genome shotgun (WGS) entry which is preliminary data.</text>
</comment>
<gene>
    <name evidence="3" type="ORF">BVC80_1665g65</name>
</gene>
<reference evidence="3 4" key="1">
    <citation type="journal article" date="2017" name="Mol. Plant">
        <title>The Genome of Medicinal Plant Macleaya cordata Provides New Insights into Benzylisoquinoline Alkaloids Metabolism.</title>
        <authorList>
            <person name="Liu X."/>
            <person name="Liu Y."/>
            <person name="Huang P."/>
            <person name="Ma Y."/>
            <person name="Qing Z."/>
            <person name="Tang Q."/>
            <person name="Cao H."/>
            <person name="Cheng P."/>
            <person name="Zheng Y."/>
            <person name="Yuan Z."/>
            <person name="Zhou Y."/>
            <person name="Liu J."/>
            <person name="Tang Z."/>
            <person name="Zhuo Y."/>
            <person name="Zhang Y."/>
            <person name="Yu L."/>
            <person name="Huang J."/>
            <person name="Yang P."/>
            <person name="Peng Q."/>
            <person name="Zhang J."/>
            <person name="Jiang W."/>
            <person name="Zhang Z."/>
            <person name="Lin K."/>
            <person name="Ro D.K."/>
            <person name="Chen X."/>
            <person name="Xiong X."/>
            <person name="Shang Y."/>
            <person name="Huang S."/>
            <person name="Zeng J."/>
        </authorList>
    </citation>
    <scope>NUCLEOTIDE SEQUENCE [LARGE SCALE GENOMIC DNA]</scope>
    <source>
        <strain evidence="4">cv. BLH2017</strain>
        <tissue evidence="3">Root</tissue>
    </source>
</reference>
<dbReference type="SMART" id="SM00751">
    <property type="entry name" value="BSD"/>
    <property type="match status" value="1"/>
</dbReference>
<dbReference type="EMBL" id="MVGT01000148">
    <property type="protein sequence ID" value="OVA20101.1"/>
    <property type="molecule type" value="Genomic_DNA"/>
</dbReference>
<feature type="domain" description="BSD" evidence="2">
    <location>
        <begin position="218"/>
        <end position="270"/>
    </location>
</feature>
<protein>
    <submittedName>
        <fullName evidence="3">BSD</fullName>
    </submittedName>
</protein>
<dbReference type="InterPro" id="IPR005607">
    <property type="entry name" value="BSD_dom"/>
</dbReference>
<dbReference type="AlphaFoldDB" id="A0A200RBL4"/>
<dbReference type="Proteomes" id="UP000195402">
    <property type="component" value="Unassembled WGS sequence"/>
</dbReference>
<dbReference type="OrthoDB" id="73788at2759"/>
<dbReference type="PROSITE" id="PS50858">
    <property type="entry name" value="BSD"/>
    <property type="match status" value="1"/>
</dbReference>
<dbReference type="FunCoup" id="A0A200RBL4">
    <property type="interactions" value="2767"/>
</dbReference>
<dbReference type="InterPro" id="IPR051494">
    <property type="entry name" value="BSD_domain-containing"/>
</dbReference>
<dbReference type="OMA" id="MHESTTS"/>
<feature type="compositionally biased region" description="Basic and acidic residues" evidence="1">
    <location>
        <begin position="399"/>
        <end position="408"/>
    </location>
</feature>
<proteinExistence type="predicted"/>
<dbReference type="SUPFAM" id="SSF140383">
    <property type="entry name" value="BSD domain-like"/>
    <property type="match status" value="1"/>
</dbReference>
<keyword evidence="4" id="KW-1185">Reference proteome</keyword>
<feature type="region of interest" description="Disordered" evidence="1">
    <location>
        <begin position="10"/>
        <end position="65"/>
    </location>
</feature>
<feature type="compositionally biased region" description="Basic and acidic residues" evidence="1">
    <location>
        <begin position="364"/>
        <end position="376"/>
    </location>
</feature>
<name>A0A200RBL4_MACCD</name>
<dbReference type="PANTHER" id="PTHR16019">
    <property type="entry name" value="SYNAPSE-ASSOCIATED PROTEIN"/>
    <property type="match status" value="1"/>
</dbReference>
<evidence type="ECO:0000259" key="2">
    <source>
        <dbReference type="PROSITE" id="PS50858"/>
    </source>
</evidence>
<dbReference type="Gene3D" id="1.10.3970.10">
    <property type="entry name" value="BSD domain"/>
    <property type="match status" value="1"/>
</dbReference>
<evidence type="ECO:0000313" key="4">
    <source>
        <dbReference type="Proteomes" id="UP000195402"/>
    </source>
</evidence>
<accession>A0A200RBL4</accession>
<dbReference type="PANTHER" id="PTHR16019:SF5">
    <property type="entry name" value="BSD DOMAIN-CONTAINING PROTEIN 1"/>
    <property type="match status" value="1"/>
</dbReference>
<feature type="region of interest" description="Disordered" evidence="1">
    <location>
        <begin position="288"/>
        <end position="317"/>
    </location>
</feature>
<dbReference type="InParanoid" id="A0A200RBL4"/>
<feature type="compositionally biased region" description="Basic and acidic residues" evidence="1">
    <location>
        <begin position="31"/>
        <end position="40"/>
    </location>
</feature>
<sequence length="476" mass="53056">MNFFKSVFLDDQESSDLETHQRPISESPTKSIKELEKEEGQGGQLVTEAPLDEIDSDQNPSPKFSDGNYWSFGGLIKTFASKSESVLETYRRDLEDFSSGLKKETATIREVASRVVKELPVKFEAGTTVAQESLESVGQAIDDIGSSVWRGTAEIISQGKETLLSADVEGDSSDNQQFTSPSLSSKRYNRFEAQLYGIQSDLNTYCEDPEDLVDFNNWKSGFVLGEKSEEIENLLGENEVLERIYTRIVPSEVDDGTFWFRYFYRVYKLKQVEDARANLVKRAISGEEEEDLSWDVDDDEEEEETNSSGLKDDSVENKQSEMKVIEESQSGNYAVVKEIGEKSSEGEGIENKGLIAESVSENQSEEKGVSEGKTELAELSSNDLATNLDEKLVLQGKSEMGESGKDSDISVVSSRPSSHDEEDLSWDEIEHLGNNDEKKVTVGGRAGLGKRLNIADEDEDLSWDIEDDDEDVTVKS</sequence>
<evidence type="ECO:0000256" key="1">
    <source>
        <dbReference type="SAM" id="MobiDB-lite"/>
    </source>
</evidence>
<evidence type="ECO:0000313" key="3">
    <source>
        <dbReference type="EMBL" id="OVA20101.1"/>
    </source>
</evidence>
<feature type="region of interest" description="Disordered" evidence="1">
    <location>
        <begin position="396"/>
        <end position="424"/>
    </location>
</feature>
<organism evidence="3 4">
    <name type="scientific">Macleaya cordata</name>
    <name type="common">Five-seeded plume-poppy</name>
    <name type="synonym">Bocconia cordata</name>
    <dbReference type="NCBI Taxonomy" id="56857"/>
    <lineage>
        <taxon>Eukaryota</taxon>
        <taxon>Viridiplantae</taxon>
        <taxon>Streptophyta</taxon>
        <taxon>Embryophyta</taxon>
        <taxon>Tracheophyta</taxon>
        <taxon>Spermatophyta</taxon>
        <taxon>Magnoliopsida</taxon>
        <taxon>Ranunculales</taxon>
        <taxon>Papaveraceae</taxon>
        <taxon>Papaveroideae</taxon>
        <taxon>Macleaya</taxon>
    </lineage>
</organism>
<dbReference type="GO" id="GO:0005737">
    <property type="term" value="C:cytoplasm"/>
    <property type="evidence" value="ECO:0007669"/>
    <property type="project" value="TreeGrafter"/>
</dbReference>